<keyword evidence="3" id="KW-1185">Reference proteome</keyword>
<feature type="transmembrane region" description="Helical" evidence="1">
    <location>
        <begin position="35"/>
        <end position="56"/>
    </location>
</feature>
<sequence length="118" mass="13160">MIDTLKILNLLLRFILELILLFSLCYWGLHVQSGVFMQIVLGLGLPILAAVVWGLFISPKASVRVPLFVVLFIEAILFAAAVLCFISSGFVTFAVIYAVLAVVNRFIILKWKQQGFDT</sequence>
<dbReference type="EMBL" id="JARLKZ010000006">
    <property type="protein sequence ID" value="MEC0240341.1"/>
    <property type="molecule type" value="Genomic_DNA"/>
</dbReference>
<proteinExistence type="predicted"/>
<organism evidence="2 3">
    <name type="scientific">Paenibacillus dokdonensis</name>
    <dbReference type="NCBI Taxonomy" id="2567944"/>
    <lineage>
        <taxon>Bacteria</taxon>
        <taxon>Bacillati</taxon>
        <taxon>Bacillota</taxon>
        <taxon>Bacilli</taxon>
        <taxon>Bacillales</taxon>
        <taxon>Paenibacillaceae</taxon>
        <taxon>Paenibacillus</taxon>
    </lineage>
</organism>
<gene>
    <name evidence="2" type="ORF">P4H66_10815</name>
</gene>
<dbReference type="Proteomes" id="UP001344632">
    <property type="component" value="Unassembled WGS sequence"/>
</dbReference>
<protein>
    <submittedName>
        <fullName evidence="2">YrdB family protein</fullName>
    </submittedName>
</protein>
<evidence type="ECO:0000256" key="1">
    <source>
        <dbReference type="SAM" id="Phobius"/>
    </source>
</evidence>
<name>A0ABU6GPZ6_9BACL</name>
<dbReference type="Pfam" id="PF10823">
    <property type="entry name" value="DUF2568"/>
    <property type="match status" value="1"/>
</dbReference>
<feature type="transmembrane region" description="Helical" evidence="1">
    <location>
        <begin position="89"/>
        <end position="108"/>
    </location>
</feature>
<feature type="transmembrane region" description="Helical" evidence="1">
    <location>
        <begin position="7"/>
        <end position="29"/>
    </location>
</feature>
<dbReference type="RefSeq" id="WP_326087982.1">
    <property type="nucleotide sequence ID" value="NZ_JARLKZ010000006.1"/>
</dbReference>
<keyword evidence="1" id="KW-0472">Membrane</keyword>
<dbReference type="InterPro" id="IPR021214">
    <property type="entry name" value="DUF2568"/>
</dbReference>
<keyword evidence="1" id="KW-0812">Transmembrane</keyword>
<comment type="caution">
    <text evidence="2">The sequence shown here is derived from an EMBL/GenBank/DDBJ whole genome shotgun (WGS) entry which is preliminary data.</text>
</comment>
<accession>A0ABU6GPZ6</accession>
<reference evidence="2 3" key="1">
    <citation type="submission" date="2023-03" db="EMBL/GenBank/DDBJ databases">
        <title>Bacillus Genome Sequencing.</title>
        <authorList>
            <person name="Dunlap C."/>
        </authorList>
    </citation>
    <scope>NUCLEOTIDE SEQUENCE [LARGE SCALE GENOMIC DNA]</scope>
    <source>
        <strain evidence="2 3">BD-525</strain>
    </source>
</reference>
<evidence type="ECO:0000313" key="2">
    <source>
        <dbReference type="EMBL" id="MEC0240341.1"/>
    </source>
</evidence>
<feature type="transmembrane region" description="Helical" evidence="1">
    <location>
        <begin position="63"/>
        <end position="83"/>
    </location>
</feature>
<evidence type="ECO:0000313" key="3">
    <source>
        <dbReference type="Proteomes" id="UP001344632"/>
    </source>
</evidence>
<keyword evidence="1" id="KW-1133">Transmembrane helix</keyword>